<protein>
    <submittedName>
        <fullName evidence="2">Uncharacterized protein</fullName>
    </submittedName>
</protein>
<reference evidence="2 3" key="1">
    <citation type="journal article" date="2019" name="Sci. Rep.">
        <title>Orb-weaving spider Araneus ventricosus genome elucidates the spidroin gene catalogue.</title>
        <authorList>
            <person name="Kono N."/>
            <person name="Nakamura H."/>
            <person name="Ohtoshi R."/>
            <person name="Moran D.A.P."/>
            <person name="Shinohara A."/>
            <person name="Yoshida Y."/>
            <person name="Fujiwara M."/>
            <person name="Mori M."/>
            <person name="Tomita M."/>
            <person name="Arakawa K."/>
        </authorList>
    </citation>
    <scope>NUCLEOTIDE SEQUENCE [LARGE SCALE GENOMIC DNA]</scope>
</reference>
<feature type="region of interest" description="Disordered" evidence="1">
    <location>
        <begin position="23"/>
        <end position="77"/>
    </location>
</feature>
<accession>A0A4Y2W6W2</accession>
<dbReference type="Proteomes" id="UP000499080">
    <property type="component" value="Unassembled WGS sequence"/>
</dbReference>
<organism evidence="2 3">
    <name type="scientific">Araneus ventricosus</name>
    <name type="common">Orbweaver spider</name>
    <name type="synonym">Epeira ventricosa</name>
    <dbReference type="NCBI Taxonomy" id="182803"/>
    <lineage>
        <taxon>Eukaryota</taxon>
        <taxon>Metazoa</taxon>
        <taxon>Ecdysozoa</taxon>
        <taxon>Arthropoda</taxon>
        <taxon>Chelicerata</taxon>
        <taxon>Arachnida</taxon>
        <taxon>Araneae</taxon>
        <taxon>Araneomorphae</taxon>
        <taxon>Entelegynae</taxon>
        <taxon>Araneoidea</taxon>
        <taxon>Araneidae</taxon>
        <taxon>Araneus</taxon>
    </lineage>
</organism>
<evidence type="ECO:0000256" key="1">
    <source>
        <dbReference type="SAM" id="MobiDB-lite"/>
    </source>
</evidence>
<gene>
    <name evidence="2" type="ORF">AVEN_112201_1</name>
</gene>
<proteinExistence type="predicted"/>
<name>A0A4Y2W6W2_ARAVE</name>
<evidence type="ECO:0000313" key="3">
    <source>
        <dbReference type="Proteomes" id="UP000499080"/>
    </source>
</evidence>
<evidence type="ECO:0000313" key="2">
    <source>
        <dbReference type="EMBL" id="GBO32611.1"/>
    </source>
</evidence>
<comment type="caution">
    <text evidence="2">The sequence shown here is derived from an EMBL/GenBank/DDBJ whole genome shotgun (WGS) entry which is preliminary data.</text>
</comment>
<dbReference type="AlphaFoldDB" id="A0A4Y2W6W2"/>
<keyword evidence="3" id="KW-1185">Reference proteome</keyword>
<sequence>MFSSLILLNTDIGLPPQWNLGTQYGRDQSSRPTIRAPYTSFTETDQGDYCRSASSDDPVRQGPVSQRTGESLHKATEVTTRGRSLGRFFLLLLACQRFREVRGSYLPFGPLSTRGYIDR</sequence>
<dbReference type="EMBL" id="BGPR01056105">
    <property type="protein sequence ID" value="GBO32611.1"/>
    <property type="molecule type" value="Genomic_DNA"/>
</dbReference>
<feature type="compositionally biased region" description="Polar residues" evidence="1">
    <location>
        <begin position="23"/>
        <end position="32"/>
    </location>
</feature>